<protein>
    <submittedName>
        <fullName evidence="1">BH0593 protein</fullName>
    </submittedName>
</protein>
<reference evidence="1 2" key="1">
    <citation type="journal article" date="2000" name="Nucleic Acids Res.">
        <title>Complete genome sequence of the alkaliphilic bacterium Bacillus halodurans and genomic sequence comparison with Bacillus subtilis.</title>
        <authorList>
            <person name="Takami H."/>
            <person name="Nakasone K."/>
            <person name="Takaki Y."/>
            <person name="Maeno G."/>
            <person name="Sasaki R."/>
            <person name="Masui N."/>
            <person name="Fuji F."/>
            <person name="Hirama C."/>
            <person name="Nakamura Y."/>
            <person name="Ogasawara N."/>
            <person name="Kuhara S."/>
            <person name="Horikoshi K."/>
        </authorList>
    </citation>
    <scope>NUCLEOTIDE SEQUENCE [LARGE SCALE GENOMIC DNA]</scope>
    <source>
        <strain evidence="2">ATCC BAA-125 / DSM 18197 / FERM 7344 / JCM 9153 / C-125</strain>
    </source>
</reference>
<dbReference type="KEGG" id="bha:BH0593"/>
<dbReference type="eggNOG" id="ENOG5032SGU">
    <property type="taxonomic scope" value="Bacteria"/>
</dbReference>
<dbReference type="Proteomes" id="UP000001258">
    <property type="component" value="Chromosome"/>
</dbReference>
<name>Q9KF92_HALH5</name>
<dbReference type="EMBL" id="BA000004">
    <property type="protein sequence ID" value="BAB04312.1"/>
    <property type="molecule type" value="Genomic_DNA"/>
</dbReference>
<dbReference type="AlphaFoldDB" id="Q9KF92"/>
<evidence type="ECO:0000313" key="1">
    <source>
        <dbReference type="EMBL" id="BAB04312.1"/>
    </source>
</evidence>
<proteinExistence type="predicted"/>
<sequence>MTTIGCYHAHYSNCQLIDHVLSHDQIELRHFVDPGLAMIANDLPEHMIREKVEQQLEWIRASKVDHILVTCTFFSSFINQTDMDTPIMTMDDVLYHVVRSSEIPIILVFTNPETVAPTMNKLSFQLNKDQHVATPKQHVIPNTFDLLLHGHVTDYHEIVFQELSRLASNHPGKQIVAAQLSMTEAANRAKAQFPNIQNLTDELGRMMIPSL</sequence>
<dbReference type="OrthoDB" id="2910128at2"/>
<gene>
    <name evidence="1" type="ordered locus">BH0593</name>
</gene>
<dbReference type="PIR" id="A83724">
    <property type="entry name" value="A83724"/>
</dbReference>
<dbReference type="RefSeq" id="WP_010896770.1">
    <property type="nucleotide sequence ID" value="NC_002570.2"/>
</dbReference>
<dbReference type="HOGENOM" id="CLU_1297746_0_0_9"/>
<organism evidence="1 2">
    <name type="scientific">Halalkalibacterium halodurans (strain ATCC BAA-125 / DSM 18197 / FERM 7344 / JCM 9153 / C-125)</name>
    <name type="common">Bacillus halodurans</name>
    <dbReference type="NCBI Taxonomy" id="272558"/>
    <lineage>
        <taxon>Bacteria</taxon>
        <taxon>Bacillati</taxon>
        <taxon>Bacillota</taxon>
        <taxon>Bacilli</taxon>
        <taxon>Bacillales</taxon>
        <taxon>Bacillaceae</taxon>
        <taxon>Halalkalibacterium (ex Joshi et al. 2022)</taxon>
    </lineage>
</organism>
<accession>Q9KF92</accession>
<evidence type="ECO:0000313" key="2">
    <source>
        <dbReference type="Proteomes" id="UP000001258"/>
    </source>
</evidence>
<keyword evidence="2" id="KW-1185">Reference proteome</keyword>